<feature type="region of interest" description="Disordered" evidence="1">
    <location>
        <begin position="280"/>
        <end position="302"/>
    </location>
</feature>
<name>A0A3B0Y525_9ZZZZ</name>
<dbReference type="SUPFAM" id="SSF52096">
    <property type="entry name" value="ClpP/crotonase"/>
    <property type="match status" value="1"/>
</dbReference>
<accession>A0A3B0Y525</accession>
<dbReference type="InterPro" id="IPR029045">
    <property type="entry name" value="ClpP/crotonase-like_dom_sf"/>
</dbReference>
<dbReference type="Gene3D" id="6.20.390.30">
    <property type="match status" value="1"/>
</dbReference>
<dbReference type="AlphaFoldDB" id="A0A3B0Y525"/>
<dbReference type="NCBIfam" id="NF006452">
    <property type="entry name" value="PRK08788.1"/>
    <property type="match status" value="1"/>
</dbReference>
<dbReference type="InterPro" id="IPR001753">
    <property type="entry name" value="Enoyl-CoA_hydra/iso"/>
</dbReference>
<dbReference type="GO" id="GO:0006635">
    <property type="term" value="P:fatty acid beta-oxidation"/>
    <property type="evidence" value="ECO:0007669"/>
    <property type="project" value="TreeGrafter"/>
</dbReference>
<proteinExistence type="predicted"/>
<reference evidence="2" key="1">
    <citation type="submission" date="2018-06" db="EMBL/GenBank/DDBJ databases">
        <authorList>
            <person name="Zhirakovskaya E."/>
        </authorList>
    </citation>
    <scope>NUCLEOTIDE SEQUENCE</scope>
</reference>
<dbReference type="Gene3D" id="3.90.226.10">
    <property type="entry name" value="2-enoyl-CoA Hydratase, Chain A, domain 1"/>
    <property type="match status" value="1"/>
</dbReference>
<dbReference type="GO" id="GO:0003824">
    <property type="term" value="F:catalytic activity"/>
    <property type="evidence" value="ECO:0007669"/>
    <property type="project" value="UniProtKB-ARBA"/>
</dbReference>
<dbReference type="Pfam" id="PF00378">
    <property type="entry name" value="ECH_1"/>
    <property type="match status" value="1"/>
</dbReference>
<evidence type="ECO:0008006" key="3">
    <source>
        <dbReference type="Google" id="ProtNLM"/>
    </source>
</evidence>
<sequence>MEQSDDDILQRRLRHLKVTSDPARKAVWIEFKFSSRPCFSPALLDELAIAQHSIRQTAQQQHRLGEPDRLLFQVLASTDTRAFSLGGDLTHFITLIEQRDGDGLLAYAKSCIDIQFASVTHYDIPFTTIALVQGEALGGGFEAALSNNVIIAEESARFGFPELSFGMFPGMGAISLLTRKITPAMARRLIMDRRAHTAEELFDLGVIDVLAADGEGREAVAGYMQRHSDIAPGLHGFQAAVDRAMPVNYDELYDIVEHWVDTALQLSEKNRRLMAYFARAQSRQQRSQHPPLAFERRHPSHS</sequence>
<evidence type="ECO:0000313" key="2">
    <source>
        <dbReference type="EMBL" id="VAW75845.1"/>
    </source>
</evidence>
<dbReference type="EMBL" id="UOFN01000051">
    <property type="protein sequence ID" value="VAW75845.1"/>
    <property type="molecule type" value="Genomic_DNA"/>
</dbReference>
<organism evidence="2">
    <name type="scientific">hydrothermal vent metagenome</name>
    <dbReference type="NCBI Taxonomy" id="652676"/>
    <lineage>
        <taxon>unclassified sequences</taxon>
        <taxon>metagenomes</taxon>
        <taxon>ecological metagenomes</taxon>
    </lineage>
</organism>
<dbReference type="CDD" id="cd06558">
    <property type="entry name" value="crotonase-like"/>
    <property type="match status" value="1"/>
</dbReference>
<gene>
    <name evidence="2" type="ORF">MNBD_GAMMA15-2522</name>
</gene>
<evidence type="ECO:0000256" key="1">
    <source>
        <dbReference type="SAM" id="MobiDB-lite"/>
    </source>
</evidence>
<dbReference type="PANTHER" id="PTHR11941">
    <property type="entry name" value="ENOYL-COA HYDRATASE-RELATED"/>
    <property type="match status" value="1"/>
</dbReference>
<dbReference type="PANTHER" id="PTHR11941:SF54">
    <property type="entry name" value="ENOYL-COA HYDRATASE, MITOCHONDRIAL"/>
    <property type="match status" value="1"/>
</dbReference>
<protein>
    <recommendedName>
        <fullName evidence="3">Enoyl-CoA hydratase</fullName>
    </recommendedName>
</protein>